<evidence type="ECO:0000256" key="4">
    <source>
        <dbReference type="ARBA" id="ARBA00023125"/>
    </source>
</evidence>
<gene>
    <name evidence="8" type="ORF">GTP46_01540</name>
</gene>
<name>A0A6L8K1I5_9BURK</name>
<dbReference type="PROSITE" id="PS50110">
    <property type="entry name" value="RESPONSE_REGULATORY"/>
    <property type="match status" value="1"/>
</dbReference>
<dbReference type="InterPro" id="IPR011006">
    <property type="entry name" value="CheY-like_superfamily"/>
</dbReference>
<reference evidence="8 9" key="1">
    <citation type="submission" date="2019-12" db="EMBL/GenBank/DDBJ databases">
        <title>Novel species isolated from a subtropical stream in China.</title>
        <authorList>
            <person name="Lu H."/>
        </authorList>
    </citation>
    <scope>NUCLEOTIDE SEQUENCE [LARGE SCALE GENOMIC DNA]</scope>
    <source>
        <strain evidence="8 9">FT135W</strain>
    </source>
</reference>
<keyword evidence="1 6" id="KW-0597">Phosphoprotein</keyword>
<evidence type="ECO:0000256" key="3">
    <source>
        <dbReference type="ARBA" id="ARBA00023015"/>
    </source>
</evidence>
<keyword evidence="2" id="KW-0902">Two-component regulatory system</keyword>
<evidence type="ECO:0000256" key="2">
    <source>
        <dbReference type="ARBA" id="ARBA00023012"/>
    </source>
</evidence>
<dbReference type="SUPFAM" id="SSF52172">
    <property type="entry name" value="CheY-like"/>
    <property type="match status" value="1"/>
</dbReference>
<dbReference type="GO" id="GO:0032993">
    <property type="term" value="C:protein-DNA complex"/>
    <property type="evidence" value="ECO:0007669"/>
    <property type="project" value="TreeGrafter"/>
</dbReference>
<dbReference type="InterPro" id="IPR001789">
    <property type="entry name" value="Sig_transdc_resp-reg_receiver"/>
</dbReference>
<keyword evidence="9" id="KW-1185">Reference proteome</keyword>
<dbReference type="AlphaFoldDB" id="A0A6L8K1I5"/>
<dbReference type="GO" id="GO:0000156">
    <property type="term" value="F:phosphorelay response regulator activity"/>
    <property type="evidence" value="ECO:0007669"/>
    <property type="project" value="TreeGrafter"/>
</dbReference>
<protein>
    <submittedName>
        <fullName evidence="8">Response regulator</fullName>
    </submittedName>
</protein>
<dbReference type="Pfam" id="PF00072">
    <property type="entry name" value="Response_reg"/>
    <property type="match status" value="1"/>
</dbReference>
<dbReference type="PANTHER" id="PTHR48111:SF1">
    <property type="entry name" value="TWO-COMPONENT RESPONSE REGULATOR ORR33"/>
    <property type="match status" value="1"/>
</dbReference>
<keyword evidence="5" id="KW-0804">Transcription</keyword>
<dbReference type="GO" id="GO:0000976">
    <property type="term" value="F:transcription cis-regulatory region binding"/>
    <property type="evidence" value="ECO:0007669"/>
    <property type="project" value="TreeGrafter"/>
</dbReference>
<evidence type="ECO:0000256" key="5">
    <source>
        <dbReference type="ARBA" id="ARBA00023163"/>
    </source>
</evidence>
<sequence length="131" mass="14313">MEAAEDARHRKLRIFLVEDNQDTREVVAIILEGDGHQVHAVGSVQAALDEFSLSANDVLLTDLGLPDGSGLDLMRQLRDRGEAPYAIAMSGFGSAADRAASMAAGFRHHLVKPFDFDRLAHLLETIPLNKH</sequence>
<feature type="domain" description="Response regulatory" evidence="7">
    <location>
        <begin position="13"/>
        <end position="127"/>
    </location>
</feature>
<evidence type="ECO:0000256" key="1">
    <source>
        <dbReference type="ARBA" id="ARBA00022553"/>
    </source>
</evidence>
<dbReference type="Proteomes" id="UP000479335">
    <property type="component" value="Unassembled WGS sequence"/>
</dbReference>
<accession>A0A6L8K1I5</accession>
<dbReference type="Gene3D" id="3.40.50.2300">
    <property type="match status" value="1"/>
</dbReference>
<proteinExistence type="predicted"/>
<comment type="caution">
    <text evidence="8">The sequence shown here is derived from an EMBL/GenBank/DDBJ whole genome shotgun (WGS) entry which is preliminary data.</text>
</comment>
<evidence type="ECO:0000313" key="9">
    <source>
        <dbReference type="Proteomes" id="UP000479335"/>
    </source>
</evidence>
<dbReference type="EMBL" id="WWCN01000001">
    <property type="protein sequence ID" value="MYM21333.1"/>
    <property type="molecule type" value="Genomic_DNA"/>
</dbReference>
<evidence type="ECO:0000259" key="7">
    <source>
        <dbReference type="PROSITE" id="PS50110"/>
    </source>
</evidence>
<dbReference type="PANTHER" id="PTHR48111">
    <property type="entry name" value="REGULATOR OF RPOS"/>
    <property type="match status" value="1"/>
</dbReference>
<keyword evidence="3" id="KW-0805">Transcription regulation</keyword>
<dbReference type="InterPro" id="IPR039420">
    <property type="entry name" value="WalR-like"/>
</dbReference>
<dbReference type="SMART" id="SM00448">
    <property type="entry name" value="REC"/>
    <property type="match status" value="1"/>
</dbReference>
<organism evidence="8 9">
    <name type="scientific">Duganella flavida</name>
    <dbReference type="NCBI Taxonomy" id="2692175"/>
    <lineage>
        <taxon>Bacteria</taxon>
        <taxon>Pseudomonadati</taxon>
        <taxon>Pseudomonadota</taxon>
        <taxon>Betaproteobacteria</taxon>
        <taxon>Burkholderiales</taxon>
        <taxon>Oxalobacteraceae</taxon>
        <taxon>Telluria group</taxon>
        <taxon>Duganella</taxon>
    </lineage>
</organism>
<feature type="modified residue" description="4-aspartylphosphate" evidence="6">
    <location>
        <position position="62"/>
    </location>
</feature>
<dbReference type="GO" id="GO:0006355">
    <property type="term" value="P:regulation of DNA-templated transcription"/>
    <property type="evidence" value="ECO:0007669"/>
    <property type="project" value="TreeGrafter"/>
</dbReference>
<keyword evidence="4" id="KW-0238">DNA-binding</keyword>
<dbReference type="RefSeq" id="WP_161004861.1">
    <property type="nucleotide sequence ID" value="NZ_WWCN01000001.1"/>
</dbReference>
<evidence type="ECO:0000256" key="6">
    <source>
        <dbReference type="PROSITE-ProRule" id="PRU00169"/>
    </source>
</evidence>
<evidence type="ECO:0000313" key="8">
    <source>
        <dbReference type="EMBL" id="MYM21333.1"/>
    </source>
</evidence>
<dbReference type="GO" id="GO:0005829">
    <property type="term" value="C:cytosol"/>
    <property type="evidence" value="ECO:0007669"/>
    <property type="project" value="TreeGrafter"/>
</dbReference>